<proteinExistence type="predicted"/>
<gene>
    <name evidence="1" type="ORF">ACOLOM_LOCUS11987</name>
</gene>
<comment type="caution">
    <text evidence="1">The sequence shown here is derived from an EMBL/GenBank/DDBJ whole genome shotgun (WGS) entry which is preliminary data.</text>
</comment>
<reference evidence="1" key="1">
    <citation type="submission" date="2021-06" db="EMBL/GenBank/DDBJ databases">
        <authorList>
            <person name="Kallberg Y."/>
            <person name="Tangrot J."/>
            <person name="Rosling A."/>
        </authorList>
    </citation>
    <scope>NUCLEOTIDE SEQUENCE</scope>
    <source>
        <strain evidence="1">CL356</strain>
    </source>
</reference>
<sequence>MALSYASQHESSPWSPPRQETIFSLKVIEDCKFRVSFTGDDLNSLFARALKIREGTPYALLLEYNDRPLAFLPPTKLEPNDDPSSISEYPFQDVYDEISSPVLYGDECYGPHGFWVYDDARGHGQGTQMDFGDYEKTFRDA</sequence>
<evidence type="ECO:0000313" key="2">
    <source>
        <dbReference type="Proteomes" id="UP000789525"/>
    </source>
</evidence>
<accession>A0ACA9Q7L4</accession>
<keyword evidence="2" id="KW-1185">Reference proteome</keyword>
<dbReference type="EMBL" id="CAJVPT010046211">
    <property type="protein sequence ID" value="CAG8737618.1"/>
    <property type="molecule type" value="Genomic_DNA"/>
</dbReference>
<evidence type="ECO:0000313" key="1">
    <source>
        <dbReference type="EMBL" id="CAG8737618.1"/>
    </source>
</evidence>
<name>A0ACA9Q7L4_9GLOM</name>
<dbReference type="Proteomes" id="UP000789525">
    <property type="component" value="Unassembled WGS sequence"/>
</dbReference>
<protein>
    <submittedName>
        <fullName evidence="1">3489_t:CDS:1</fullName>
    </submittedName>
</protein>
<organism evidence="1 2">
    <name type="scientific">Acaulospora colombiana</name>
    <dbReference type="NCBI Taxonomy" id="27376"/>
    <lineage>
        <taxon>Eukaryota</taxon>
        <taxon>Fungi</taxon>
        <taxon>Fungi incertae sedis</taxon>
        <taxon>Mucoromycota</taxon>
        <taxon>Glomeromycotina</taxon>
        <taxon>Glomeromycetes</taxon>
        <taxon>Diversisporales</taxon>
        <taxon>Acaulosporaceae</taxon>
        <taxon>Acaulospora</taxon>
    </lineage>
</organism>